<evidence type="ECO:0000313" key="2">
    <source>
        <dbReference type="EMBL" id="MFA0813076.1"/>
    </source>
</evidence>
<feature type="transmembrane region" description="Helical" evidence="1">
    <location>
        <begin position="110"/>
        <end position="128"/>
    </location>
</feature>
<dbReference type="Proteomes" id="UP001569428">
    <property type="component" value="Unassembled WGS sequence"/>
</dbReference>
<keyword evidence="1" id="KW-0472">Membrane</keyword>
<gene>
    <name evidence="2" type="ORF">ACCI49_19425</name>
</gene>
<keyword evidence="1" id="KW-0812">Transmembrane</keyword>
<comment type="caution">
    <text evidence="2">The sequence shown here is derived from an EMBL/GenBank/DDBJ whole genome shotgun (WGS) entry which is preliminary data.</text>
</comment>
<feature type="transmembrane region" description="Helical" evidence="1">
    <location>
        <begin position="12"/>
        <end position="31"/>
    </location>
</feature>
<keyword evidence="3" id="KW-1185">Reference proteome</keyword>
<evidence type="ECO:0000313" key="3">
    <source>
        <dbReference type="Proteomes" id="UP001569428"/>
    </source>
</evidence>
<feature type="transmembrane region" description="Helical" evidence="1">
    <location>
        <begin position="87"/>
        <end position="104"/>
    </location>
</feature>
<sequence>MSKAARVLRKMMPVPVAITAWIAVLLGTLWFDAWRVNTFCPADMREGSVCYAEGWEVHPLWLVCLGAMLSALVVVLAVAISASGDRAKATSIAFLAGTLAALGLGIATEYYLPALLAIAAGALSLWGIKRFLLREIN</sequence>
<proteinExistence type="predicted"/>
<protein>
    <recommendedName>
        <fullName evidence="4">Vitamin K epoxide reductase family protein</fullName>
    </recommendedName>
</protein>
<keyword evidence="1" id="KW-1133">Transmembrane helix</keyword>
<reference evidence="2 3" key="1">
    <citation type="submission" date="2024-08" db="EMBL/GenBank/DDBJ databases">
        <authorList>
            <person name="Ishaq N."/>
        </authorList>
    </citation>
    <scope>NUCLEOTIDE SEQUENCE [LARGE SCALE GENOMIC DNA]</scope>
    <source>
        <strain evidence="2 3">DSM 18651</strain>
    </source>
</reference>
<accession>A0ABV4P3X9</accession>
<dbReference type="EMBL" id="JBGMEK010000069">
    <property type="protein sequence ID" value="MFA0813076.1"/>
    <property type="molecule type" value="Genomic_DNA"/>
</dbReference>
<evidence type="ECO:0000256" key="1">
    <source>
        <dbReference type="SAM" id="Phobius"/>
    </source>
</evidence>
<evidence type="ECO:0008006" key="4">
    <source>
        <dbReference type="Google" id="ProtNLM"/>
    </source>
</evidence>
<organism evidence="2 3">
    <name type="scientific">Microbulbifer epialgicus</name>
    <dbReference type="NCBI Taxonomy" id="393907"/>
    <lineage>
        <taxon>Bacteria</taxon>
        <taxon>Pseudomonadati</taxon>
        <taxon>Pseudomonadota</taxon>
        <taxon>Gammaproteobacteria</taxon>
        <taxon>Cellvibrionales</taxon>
        <taxon>Microbulbiferaceae</taxon>
        <taxon>Microbulbifer</taxon>
    </lineage>
</organism>
<dbReference type="RefSeq" id="WP_371840821.1">
    <property type="nucleotide sequence ID" value="NZ_JBGMEK010000069.1"/>
</dbReference>
<name>A0ABV4P3X9_9GAMM</name>
<feature type="transmembrane region" description="Helical" evidence="1">
    <location>
        <begin position="60"/>
        <end position="80"/>
    </location>
</feature>